<name>A0A6J4SZU3_9ACTN</name>
<dbReference type="AlphaFoldDB" id="A0A6J4SZU3"/>
<feature type="compositionally biased region" description="Basic residues" evidence="1">
    <location>
        <begin position="61"/>
        <end position="88"/>
    </location>
</feature>
<organism evidence="2">
    <name type="scientific">uncultured Solirubrobacteraceae bacterium</name>
    <dbReference type="NCBI Taxonomy" id="1162706"/>
    <lineage>
        <taxon>Bacteria</taxon>
        <taxon>Bacillati</taxon>
        <taxon>Actinomycetota</taxon>
        <taxon>Thermoleophilia</taxon>
        <taxon>Solirubrobacterales</taxon>
        <taxon>Solirubrobacteraceae</taxon>
        <taxon>environmental samples</taxon>
    </lineage>
</organism>
<dbReference type="EMBL" id="CADCVT010000252">
    <property type="protein sequence ID" value="CAA9510171.1"/>
    <property type="molecule type" value="Genomic_DNA"/>
</dbReference>
<feature type="region of interest" description="Disordered" evidence="1">
    <location>
        <begin position="1"/>
        <end position="186"/>
    </location>
</feature>
<accession>A0A6J4SZU3</accession>
<feature type="compositionally biased region" description="Polar residues" evidence="1">
    <location>
        <begin position="47"/>
        <end position="59"/>
    </location>
</feature>
<feature type="compositionally biased region" description="Basic and acidic residues" evidence="1">
    <location>
        <begin position="137"/>
        <end position="186"/>
    </location>
</feature>
<feature type="non-terminal residue" evidence="2">
    <location>
        <position position="1"/>
    </location>
</feature>
<reference evidence="2" key="1">
    <citation type="submission" date="2020-02" db="EMBL/GenBank/DDBJ databases">
        <authorList>
            <person name="Meier V. D."/>
        </authorList>
    </citation>
    <scope>NUCLEOTIDE SEQUENCE</scope>
    <source>
        <strain evidence="2">AVDCRST_MAG85</strain>
    </source>
</reference>
<feature type="compositionally biased region" description="Low complexity" evidence="1">
    <location>
        <begin position="7"/>
        <end position="20"/>
    </location>
</feature>
<evidence type="ECO:0000313" key="2">
    <source>
        <dbReference type="EMBL" id="CAA9510171.1"/>
    </source>
</evidence>
<sequence>GRRTRPPRSSARPTPAPRSSRAPRRTPRRASTGWATGRSSCAPPTRPATSRSGPATASTRGSRRPPPRPRRRRPRADRGRGRPRRGRRPSTAACWTSASRSGPSTGQARQDRAAVRRHVPPELPGPRRAARRQGPPRPDDHAGQRDAQADHGGEARAEEGHARLVADVHRTGARQHDDAATARHPL</sequence>
<evidence type="ECO:0000256" key="1">
    <source>
        <dbReference type="SAM" id="MobiDB-lite"/>
    </source>
</evidence>
<gene>
    <name evidence="2" type="ORF">AVDCRST_MAG85-2293</name>
</gene>
<feature type="non-terminal residue" evidence="2">
    <location>
        <position position="186"/>
    </location>
</feature>
<protein>
    <submittedName>
        <fullName evidence="2">Uncharacterized protein</fullName>
    </submittedName>
</protein>
<feature type="compositionally biased region" description="Polar residues" evidence="1">
    <location>
        <begin position="93"/>
        <end position="108"/>
    </location>
</feature>
<proteinExistence type="predicted"/>